<reference evidence="2 3" key="1">
    <citation type="submission" date="2015-04" db="EMBL/GenBank/DDBJ databases">
        <authorList>
            <person name="Syromyatnikov M.Y."/>
            <person name="Popov V.N."/>
        </authorList>
    </citation>
    <scope>NUCLEOTIDE SEQUENCE [LARGE SCALE GENOMIC DNA]</scope>
</reference>
<evidence type="ECO:0000313" key="3">
    <source>
        <dbReference type="Proteomes" id="UP000183832"/>
    </source>
</evidence>
<gene>
    <name evidence="2" type="ORF">CLUMA_CG004475</name>
</gene>
<feature type="signal peptide" evidence="1">
    <location>
        <begin position="1"/>
        <end position="21"/>
    </location>
</feature>
<proteinExistence type="predicted"/>
<keyword evidence="1" id="KW-0732">Signal</keyword>
<accession>A0A1J1HRV4</accession>
<organism evidence="2 3">
    <name type="scientific">Clunio marinus</name>
    <dbReference type="NCBI Taxonomy" id="568069"/>
    <lineage>
        <taxon>Eukaryota</taxon>
        <taxon>Metazoa</taxon>
        <taxon>Ecdysozoa</taxon>
        <taxon>Arthropoda</taxon>
        <taxon>Hexapoda</taxon>
        <taxon>Insecta</taxon>
        <taxon>Pterygota</taxon>
        <taxon>Neoptera</taxon>
        <taxon>Endopterygota</taxon>
        <taxon>Diptera</taxon>
        <taxon>Nematocera</taxon>
        <taxon>Chironomoidea</taxon>
        <taxon>Chironomidae</taxon>
        <taxon>Clunio</taxon>
    </lineage>
</organism>
<name>A0A1J1HRV4_9DIPT</name>
<protein>
    <submittedName>
        <fullName evidence="2">CLUMA_CG004475, isoform A</fullName>
    </submittedName>
</protein>
<keyword evidence="3" id="KW-1185">Reference proteome</keyword>
<dbReference type="Proteomes" id="UP000183832">
    <property type="component" value="Unassembled WGS sequence"/>
</dbReference>
<dbReference type="AlphaFoldDB" id="A0A1J1HRV4"/>
<evidence type="ECO:0000256" key="1">
    <source>
        <dbReference type="SAM" id="SignalP"/>
    </source>
</evidence>
<sequence length="96" mass="10718">MKTVCAILLIVCIYVVIETTARVLDENDVIELTQAHGSLLENAEYSNLASGHESLIKSNIKFNWKPVKSNSIKSKSSLNPHTLTFPNNFCRLRAKS</sequence>
<dbReference type="EMBL" id="CVRI01000020">
    <property type="protein sequence ID" value="CRK90783.1"/>
    <property type="molecule type" value="Genomic_DNA"/>
</dbReference>
<evidence type="ECO:0000313" key="2">
    <source>
        <dbReference type="EMBL" id="CRK90783.1"/>
    </source>
</evidence>
<feature type="chain" id="PRO_5012746352" evidence="1">
    <location>
        <begin position="22"/>
        <end position="96"/>
    </location>
</feature>